<name>A0A8J7W025_9FIRM</name>
<proteinExistence type="inferred from homology"/>
<evidence type="ECO:0000256" key="4">
    <source>
        <dbReference type="ARBA" id="ARBA00023015"/>
    </source>
</evidence>
<evidence type="ECO:0000313" key="9">
    <source>
        <dbReference type="Proteomes" id="UP000675664"/>
    </source>
</evidence>
<evidence type="ECO:0000256" key="1">
    <source>
        <dbReference type="ARBA" id="ARBA00007957"/>
    </source>
</evidence>
<feature type="binding site" evidence="7">
    <location>
        <position position="91"/>
    </location>
    <ligand>
        <name>Zn(2+)</name>
        <dbReference type="ChEBI" id="CHEBI:29105"/>
    </ligand>
</feature>
<gene>
    <name evidence="8" type="ORF">KCX82_10420</name>
</gene>
<dbReference type="RefSeq" id="WP_227018418.1">
    <property type="nucleotide sequence ID" value="NZ_JAGSND010000006.1"/>
</dbReference>
<evidence type="ECO:0000256" key="2">
    <source>
        <dbReference type="ARBA" id="ARBA00022491"/>
    </source>
</evidence>
<evidence type="ECO:0000256" key="7">
    <source>
        <dbReference type="PIRSR" id="PIRSR602481-1"/>
    </source>
</evidence>
<keyword evidence="4" id="KW-0805">Transcription regulation</keyword>
<dbReference type="InterPro" id="IPR002481">
    <property type="entry name" value="FUR"/>
</dbReference>
<dbReference type="Proteomes" id="UP000675664">
    <property type="component" value="Unassembled WGS sequence"/>
</dbReference>
<dbReference type="Gene3D" id="1.10.10.10">
    <property type="entry name" value="Winged helix-like DNA-binding domain superfamily/Winged helix DNA-binding domain"/>
    <property type="match status" value="1"/>
</dbReference>
<keyword evidence="3 7" id="KW-0862">Zinc</keyword>
<comment type="similarity">
    <text evidence="1">Belongs to the Fur family.</text>
</comment>
<feature type="binding site" evidence="7">
    <location>
        <position position="94"/>
    </location>
    <ligand>
        <name>Zn(2+)</name>
        <dbReference type="ChEBI" id="CHEBI:29105"/>
    </ligand>
</feature>
<keyword evidence="6" id="KW-0804">Transcription</keyword>
<dbReference type="InterPro" id="IPR036388">
    <property type="entry name" value="WH-like_DNA-bd_sf"/>
</dbReference>
<sequence>MSAATTYKTKQKDLILNCLIQNKDKHVTVDEIIFSLRKEKDAVGKTTVYRYLDKLVSQGTVRKYFIEEGAGACYQYIDTLNQCHEHFHLKCVDCGELIHLECRYLDQMYAHVLSNHNFHIDQSKTVLYGKCKGCSEKN</sequence>
<dbReference type="GO" id="GO:1900376">
    <property type="term" value="P:regulation of secondary metabolite biosynthetic process"/>
    <property type="evidence" value="ECO:0007669"/>
    <property type="project" value="TreeGrafter"/>
</dbReference>
<feature type="binding site" evidence="7">
    <location>
        <position position="131"/>
    </location>
    <ligand>
        <name>Zn(2+)</name>
        <dbReference type="ChEBI" id="CHEBI:29105"/>
    </ligand>
</feature>
<evidence type="ECO:0000313" key="8">
    <source>
        <dbReference type="EMBL" id="MBR0598289.1"/>
    </source>
</evidence>
<comment type="cofactor">
    <cofactor evidence="7">
        <name>Zn(2+)</name>
        <dbReference type="ChEBI" id="CHEBI:29105"/>
    </cofactor>
    <text evidence="7">Binds 1 zinc ion per subunit.</text>
</comment>
<dbReference type="InterPro" id="IPR036390">
    <property type="entry name" value="WH_DNA-bd_sf"/>
</dbReference>
<dbReference type="CDD" id="cd07153">
    <property type="entry name" value="Fur_like"/>
    <property type="match status" value="1"/>
</dbReference>
<dbReference type="AlphaFoldDB" id="A0A8J7W025"/>
<dbReference type="GO" id="GO:0000976">
    <property type="term" value="F:transcription cis-regulatory region binding"/>
    <property type="evidence" value="ECO:0007669"/>
    <property type="project" value="TreeGrafter"/>
</dbReference>
<comment type="caution">
    <text evidence="8">The sequence shown here is derived from an EMBL/GenBank/DDBJ whole genome shotgun (WGS) entry which is preliminary data.</text>
</comment>
<dbReference type="PANTHER" id="PTHR33202">
    <property type="entry name" value="ZINC UPTAKE REGULATION PROTEIN"/>
    <property type="match status" value="1"/>
</dbReference>
<evidence type="ECO:0000256" key="6">
    <source>
        <dbReference type="ARBA" id="ARBA00023163"/>
    </source>
</evidence>
<dbReference type="GO" id="GO:0003700">
    <property type="term" value="F:DNA-binding transcription factor activity"/>
    <property type="evidence" value="ECO:0007669"/>
    <property type="project" value="InterPro"/>
</dbReference>
<organism evidence="8 9">
    <name type="scientific">Sinanaerobacter chloroacetimidivorans</name>
    <dbReference type="NCBI Taxonomy" id="2818044"/>
    <lineage>
        <taxon>Bacteria</taxon>
        <taxon>Bacillati</taxon>
        <taxon>Bacillota</taxon>
        <taxon>Clostridia</taxon>
        <taxon>Peptostreptococcales</taxon>
        <taxon>Anaerovoracaceae</taxon>
        <taxon>Sinanaerobacter</taxon>
    </lineage>
</organism>
<evidence type="ECO:0000256" key="5">
    <source>
        <dbReference type="ARBA" id="ARBA00023125"/>
    </source>
</evidence>
<dbReference type="Pfam" id="PF01475">
    <property type="entry name" value="FUR"/>
    <property type="match status" value="1"/>
</dbReference>
<dbReference type="Gene3D" id="3.30.1490.190">
    <property type="match status" value="1"/>
</dbReference>
<protein>
    <submittedName>
        <fullName evidence="8">Transcriptional repressor</fullName>
    </submittedName>
</protein>
<keyword evidence="5" id="KW-0238">DNA-binding</keyword>
<dbReference type="EMBL" id="JAGSND010000006">
    <property type="protein sequence ID" value="MBR0598289.1"/>
    <property type="molecule type" value="Genomic_DNA"/>
</dbReference>
<dbReference type="GO" id="GO:0045892">
    <property type="term" value="P:negative regulation of DNA-templated transcription"/>
    <property type="evidence" value="ECO:0007669"/>
    <property type="project" value="TreeGrafter"/>
</dbReference>
<dbReference type="SUPFAM" id="SSF46785">
    <property type="entry name" value="Winged helix' DNA-binding domain"/>
    <property type="match status" value="1"/>
</dbReference>
<dbReference type="PANTHER" id="PTHR33202:SF7">
    <property type="entry name" value="FERRIC UPTAKE REGULATION PROTEIN"/>
    <property type="match status" value="1"/>
</dbReference>
<keyword evidence="9" id="KW-1185">Reference proteome</keyword>
<dbReference type="GO" id="GO:0008270">
    <property type="term" value="F:zinc ion binding"/>
    <property type="evidence" value="ECO:0007669"/>
    <property type="project" value="TreeGrafter"/>
</dbReference>
<keyword evidence="2" id="KW-0678">Repressor</keyword>
<evidence type="ECO:0000256" key="3">
    <source>
        <dbReference type="ARBA" id="ARBA00022833"/>
    </source>
</evidence>
<keyword evidence="7" id="KW-0479">Metal-binding</keyword>
<reference evidence="8" key="1">
    <citation type="submission" date="2021-04" db="EMBL/GenBank/DDBJ databases">
        <title>Sinoanaerobacter chloroacetimidivorans sp. nov., an obligate anaerobic bacterium isolated from anaerobic sludge.</title>
        <authorList>
            <person name="Bao Y."/>
        </authorList>
    </citation>
    <scope>NUCLEOTIDE SEQUENCE</scope>
    <source>
        <strain evidence="8">BAD-6</strain>
    </source>
</reference>
<reference evidence="8" key="2">
    <citation type="submission" date="2021-04" db="EMBL/GenBank/DDBJ databases">
        <authorList>
            <person name="Liu J."/>
        </authorList>
    </citation>
    <scope>NUCLEOTIDE SEQUENCE</scope>
    <source>
        <strain evidence="8">BAD-6</strain>
    </source>
</reference>
<feature type="binding site" evidence="7">
    <location>
        <position position="134"/>
    </location>
    <ligand>
        <name>Zn(2+)</name>
        <dbReference type="ChEBI" id="CHEBI:29105"/>
    </ligand>
</feature>
<dbReference type="InterPro" id="IPR043135">
    <property type="entry name" value="Fur_C"/>
</dbReference>
<accession>A0A8J7W025</accession>